<dbReference type="EMBL" id="CP000514">
    <property type="protein sequence ID" value="ABM19703.1"/>
    <property type="molecule type" value="Genomic_DNA"/>
</dbReference>
<organism evidence="8 9">
    <name type="scientific">Marinobacter nauticus (strain ATCC 700491 / DSM 11845 / VT8)</name>
    <name type="common">Marinobacter aquaeolei</name>
    <dbReference type="NCBI Taxonomy" id="351348"/>
    <lineage>
        <taxon>Bacteria</taxon>
        <taxon>Pseudomonadati</taxon>
        <taxon>Pseudomonadota</taxon>
        <taxon>Gammaproteobacteria</taxon>
        <taxon>Pseudomonadales</taxon>
        <taxon>Marinobacteraceae</taxon>
        <taxon>Marinobacter</taxon>
    </lineage>
</organism>
<dbReference type="PANTHER" id="PTHR21047">
    <property type="entry name" value="DTDP-6-DEOXY-D-GLUCOSE-3,5 EPIMERASE"/>
    <property type="match status" value="1"/>
</dbReference>
<dbReference type="EC" id="5.1.3.13" evidence="3 7"/>
<feature type="active site" description="Proton acceptor" evidence="5">
    <location>
        <position position="62"/>
    </location>
</feature>
<evidence type="ECO:0000256" key="4">
    <source>
        <dbReference type="ARBA" id="ARBA00019595"/>
    </source>
</evidence>
<evidence type="ECO:0000256" key="3">
    <source>
        <dbReference type="ARBA" id="ARBA00012098"/>
    </source>
</evidence>
<dbReference type="Proteomes" id="UP000000998">
    <property type="component" value="Chromosome"/>
</dbReference>
<dbReference type="GO" id="GO:0019305">
    <property type="term" value="P:dTDP-rhamnose biosynthetic process"/>
    <property type="evidence" value="ECO:0007669"/>
    <property type="project" value="UniProtKB-UniRule"/>
</dbReference>
<accession>A1U3Y4</accession>
<evidence type="ECO:0000256" key="2">
    <source>
        <dbReference type="ARBA" id="ARBA00001997"/>
    </source>
</evidence>
<dbReference type="InterPro" id="IPR000888">
    <property type="entry name" value="RmlC-like"/>
</dbReference>
<sequence length="186" mass="20801" precursor="true">MNVVETPLEGVLILEPRVFGDDRGWFYESFNAERFADAVGKPVAFVQDNHSRSAKGVLRGIHFQTGRAAQGKLVRATFGEVFDIAVDLRKSSPTFGQWTGVLLSAENKRQLWVPAGFGHAFLVTSDVAEVQYKVDAYWSAEHERSLRWDDPAVAVEWPEVGEVQLSEKDRHAPDLNVLNAEGDLFE</sequence>
<evidence type="ECO:0000256" key="1">
    <source>
        <dbReference type="ARBA" id="ARBA00001298"/>
    </source>
</evidence>
<proteinExistence type="inferred from homology"/>
<reference evidence="9" key="1">
    <citation type="journal article" date="2011" name="Appl. Environ. Microbiol.">
        <title>Genomic potential of Marinobacter aquaeolei, a biogeochemical 'opportunitroph'.</title>
        <authorList>
            <person name="Singer E."/>
            <person name="Webb E.A."/>
            <person name="Nelson W.C."/>
            <person name="Heidelberg J.F."/>
            <person name="Ivanova N."/>
            <person name="Pati A."/>
            <person name="Edwards K.J."/>
        </authorList>
    </citation>
    <scope>NUCLEOTIDE SEQUENCE [LARGE SCALE GENOMIC DNA]</scope>
    <source>
        <strain evidence="9">ATCC 700491 / DSM 11845 / VT8</strain>
    </source>
</reference>
<dbReference type="Gene3D" id="2.60.120.10">
    <property type="entry name" value="Jelly Rolls"/>
    <property type="match status" value="1"/>
</dbReference>
<dbReference type="PANTHER" id="PTHR21047:SF2">
    <property type="entry name" value="THYMIDINE DIPHOSPHO-4-KETO-RHAMNOSE 3,5-EPIMERASE"/>
    <property type="match status" value="1"/>
</dbReference>
<dbReference type="STRING" id="351348.Maqu_2628"/>
<dbReference type="InterPro" id="IPR014710">
    <property type="entry name" value="RmlC-like_jellyroll"/>
</dbReference>
<comment type="subunit">
    <text evidence="7">Homodimer.</text>
</comment>
<evidence type="ECO:0000313" key="8">
    <source>
        <dbReference type="EMBL" id="ABM19703.1"/>
    </source>
</evidence>
<dbReference type="Pfam" id="PF00908">
    <property type="entry name" value="dTDP_sugar_isom"/>
    <property type="match status" value="1"/>
</dbReference>
<dbReference type="GO" id="GO:0000271">
    <property type="term" value="P:polysaccharide biosynthetic process"/>
    <property type="evidence" value="ECO:0007669"/>
    <property type="project" value="TreeGrafter"/>
</dbReference>
<dbReference type="UniPathway" id="UPA00124"/>
<comment type="catalytic activity">
    <reaction evidence="1 7">
        <text>dTDP-4-dehydro-6-deoxy-alpha-D-glucose = dTDP-4-dehydro-beta-L-rhamnose</text>
        <dbReference type="Rhea" id="RHEA:16969"/>
        <dbReference type="ChEBI" id="CHEBI:57649"/>
        <dbReference type="ChEBI" id="CHEBI:62830"/>
        <dbReference type="EC" id="5.1.3.13"/>
    </reaction>
</comment>
<comment type="function">
    <text evidence="2 7">Catalyzes the epimerization of the C3' and C5'positions of dTDP-6-deoxy-D-xylo-4-hexulose, forming dTDP-6-deoxy-L-lyxo-4-hexulose.</text>
</comment>
<comment type="similarity">
    <text evidence="7">Belongs to the dTDP-4-dehydrorhamnose 3,5-epimerase family.</text>
</comment>
<dbReference type="InterPro" id="IPR011051">
    <property type="entry name" value="RmlC_Cupin_sf"/>
</dbReference>
<evidence type="ECO:0000256" key="7">
    <source>
        <dbReference type="RuleBase" id="RU364069"/>
    </source>
</evidence>
<gene>
    <name evidence="8" type="ordered locus">Maqu_2628</name>
</gene>
<dbReference type="GO" id="GO:0008830">
    <property type="term" value="F:dTDP-4-dehydrorhamnose 3,5-epimerase activity"/>
    <property type="evidence" value="ECO:0007669"/>
    <property type="project" value="UniProtKB-UniRule"/>
</dbReference>
<dbReference type="OrthoDB" id="9800680at2"/>
<comment type="pathway">
    <text evidence="7">Carbohydrate biosynthesis; dTDP-L-rhamnose biosynthesis.</text>
</comment>
<dbReference type="NCBIfam" id="TIGR01221">
    <property type="entry name" value="rmlC"/>
    <property type="match status" value="1"/>
</dbReference>
<dbReference type="eggNOG" id="COG1898">
    <property type="taxonomic scope" value="Bacteria"/>
</dbReference>
<dbReference type="AlphaFoldDB" id="A1U3Y4"/>
<feature type="site" description="Participates in a stacking interaction with the thymidine ring of dTDP-4-oxo-6-deoxyglucose" evidence="6">
    <location>
        <position position="138"/>
    </location>
</feature>
<dbReference type="KEGG" id="maq:Maqu_2628"/>
<dbReference type="CDD" id="cd00438">
    <property type="entry name" value="cupin_RmlC"/>
    <property type="match status" value="1"/>
</dbReference>
<evidence type="ECO:0000256" key="5">
    <source>
        <dbReference type="PIRSR" id="PIRSR600888-1"/>
    </source>
</evidence>
<dbReference type="SUPFAM" id="SSF51182">
    <property type="entry name" value="RmlC-like cupins"/>
    <property type="match status" value="1"/>
</dbReference>
<keyword evidence="7 8" id="KW-0413">Isomerase</keyword>
<feature type="active site" description="Proton donor" evidence="5">
    <location>
        <position position="132"/>
    </location>
</feature>
<dbReference type="HOGENOM" id="CLU_090940_1_1_6"/>
<evidence type="ECO:0000256" key="6">
    <source>
        <dbReference type="PIRSR" id="PIRSR600888-3"/>
    </source>
</evidence>
<evidence type="ECO:0000313" key="9">
    <source>
        <dbReference type="Proteomes" id="UP000000998"/>
    </source>
</evidence>
<dbReference type="RefSeq" id="WP_011786074.1">
    <property type="nucleotide sequence ID" value="NC_008740.1"/>
</dbReference>
<name>A1U3Y4_MARN8</name>
<protein>
    <recommendedName>
        <fullName evidence="4 7">dTDP-4-dehydrorhamnose 3,5-epimerase</fullName>
        <ecNumber evidence="3 7">5.1.3.13</ecNumber>
    </recommendedName>
    <alternativeName>
        <fullName evidence="7">Thymidine diphospho-4-keto-rhamnose 3,5-epimerase</fullName>
    </alternativeName>
</protein>
<dbReference type="GO" id="GO:0005829">
    <property type="term" value="C:cytosol"/>
    <property type="evidence" value="ECO:0007669"/>
    <property type="project" value="TreeGrafter"/>
</dbReference>